<dbReference type="EC" id="1.14.99.50" evidence="4"/>
<keyword evidence="1 4" id="KW-0560">Oxidoreductase</keyword>
<sequence>MLNHDTDPGSRTPGTRTADGGTRVGRASDGGTPGQDSPGTEDLRELIATELIAARARTAALTDCVEEPDLTAQHSPLMSPLVWDLAHIGNQEELWLLRNVGGRDPMHPEIDPLYDAFEHPRAERPSLPLLPPHEARAYAHEVRGRVLDLLASSPLEGPPLLTDGFAFGMVAQHEQQHDETMLITHQLRQGPVALTAPAPPPAPADAAALPAEVLIPGGPFRMGTDTELWALDNERPSHELELADFLLDTTPVSNAAYQRFIADGGYQEPRWWTPEGWEHRTRAGLVAPLFWSREGGQWLRRRFGAVEPVPGDEPVLHVSWYEADAYARWAGRRLPTEAEWEKAARYDPVSGRSRRYPWGDQAPGPEHANLGQRHLRPAPVGSYPAGASPYGVRQLMGDVWEWTASDFRPYPGFRAWPYKEYSEVFFGPEYKVLRGGCFAVAPVACRGTFRNWDYPVRRQIFAGFRTARDPERR</sequence>
<dbReference type="GO" id="GO:0044875">
    <property type="term" value="F:gamma-glutamyl hercynylcysteine sulfoxide synthase activity"/>
    <property type="evidence" value="ECO:0007669"/>
    <property type="project" value="UniProtKB-EC"/>
</dbReference>
<evidence type="ECO:0000256" key="4">
    <source>
        <dbReference type="HAMAP-Rule" id="MF_02035"/>
    </source>
</evidence>
<dbReference type="AlphaFoldDB" id="A0A919FEW5"/>
<dbReference type="EMBL" id="BNBO01000004">
    <property type="protein sequence ID" value="GHH63514.1"/>
    <property type="molecule type" value="Genomic_DNA"/>
</dbReference>
<dbReference type="Gene3D" id="1.20.120.450">
    <property type="entry name" value="dinb family like domain"/>
    <property type="match status" value="1"/>
</dbReference>
<evidence type="ECO:0000313" key="8">
    <source>
        <dbReference type="EMBL" id="GHH63514.1"/>
    </source>
</evidence>
<dbReference type="InterPro" id="IPR032890">
    <property type="entry name" value="EgtB_Actinobacteria"/>
</dbReference>
<feature type="binding site" evidence="4">
    <location>
        <begin position="121"/>
        <end position="124"/>
    </location>
    <ligand>
        <name>gamma-L-glutamyl-L-cysteine</name>
        <dbReference type="ChEBI" id="CHEBI:58173"/>
    </ligand>
</feature>
<feature type="domain" description="DinB-like" evidence="7">
    <location>
        <begin position="51"/>
        <end position="181"/>
    </location>
</feature>
<reference evidence="8" key="2">
    <citation type="submission" date="2020-09" db="EMBL/GenBank/DDBJ databases">
        <authorList>
            <person name="Sun Q."/>
            <person name="Ohkuma M."/>
        </authorList>
    </citation>
    <scope>NUCLEOTIDE SEQUENCE</scope>
    <source>
        <strain evidence="8">JCM 4646</strain>
    </source>
</reference>
<keyword evidence="2 4" id="KW-0408">Iron</keyword>
<comment type="catalytic activity">
    <reaction evidence="4">
        <text>gamma-L-glutamyl-L-cysteine + hercynine + O2 = gamma-L-glutamyl-hercynylcysteine S-oxide + H2O</text>
        <dbReference type="Rhea" id="RHEA:42672"/>
        <dbReference type="ChEBI" id="CHEBI:15377"/>
        <dbReference type="ChEBI" id="CHEBI:15379"/>
        <dbReference type="ChEBI" id="CHEBI:15781"/>
        <dbReference type="ChEBI" id="CHEBI:58173"/>
        <dbReference type="ChEBI" id="CHEBI:82703"/>
        <dbReference type="EC" id="1.14.99.50"/>
    </reaction>
</comment>
<reference evidence="8" key="1">
    <citation type="journal article" date="2014" name="Int. J. Syst. Evol. Microbiol.">
        <title>Complete genome sequence of Corynebacterium casei LMG S-19264T (=DSM 44701T), isolated from a smear-ripened cheese.</title>
        <authorList>
            <consortium name="US DOE Joint Genome Institute (JGI-PGF)"/>
            <person name="Walter F."/>
            <person name="Albersmeier A."/>
            <person name="Kalinowski J."/>
            <person name="Ruckert C."/>
        </authorList>
    </citation>
    <scope>NUCLEOTIDE SEQUENCE</scope>
    <source>
        <strain evidence="8">JCM 4646</strain>
    </source>
</reference>
<dbReference type="InterPro" id="IPR005532">
    <property type="entry name" value="SUMF_dom"/>
</dbReference>
<dbReference type="HAMAP" id="MF_02035">
    <property type="entry name" value="EgtB"/>
    <property type="match status" value="1"/>
</dbReference>
<dbReference type="Pfam" id="PF12867">
    <property type="entry name" value="DinB_2"/>
    <property type="match status" value="1"/>
</dbReference>
<evidence type="ECO:0000256" key="3">
    <source>
        <dbReference type="ARBA" id="ARBA00037882"/>
    </source>
</evidence>
<feature type="binding site" evidence="4">
    <location>
        <position position="453"/>
    </location>
    <ligand>
        <name>gamma-L-glutamyl-L-cysteine</name>
        <dbReference type="ChEBI" id="CHEBI:58173"/>
    </ligand>
</feature>
<evidence type="ECO:0000256" key="1">
    <source>
        <dbReference type="ARBA" id="ARBA00023002"/>
    </source>
</evidence>
<dbReference type="PANTHER" id="PTHR23150:SF36">
    <property type="entry name" value="HERCYNINE OXYGENASE"/>
    <property type="match status" value="1"/>
</dbReference>
<comment type="caution">
    <text evidence="8">The sequence shown here is derived from an EMBL/GenBank/DDBJ whole genome shotgun (WGS) entry which is preliminary data.</text>
</comment>
<proteinExistence type="inferred from homology"/>
<gene>
    <name evidence="4 8" type="primary">egtB</name>
    <name evidence="8" type="ORF">GCM10018781_13070</name>
</gene>
<feature type="binding site" evidence="4">
    <location>
        <position position="87"/>
    </location>
    <ligand>
        <name>Fe cation</name>
        <dbReference type="ChEBI" id="CHEBI:24875"/>
    </ligand>
</feature>
<feature type="binding site" evidence="4">
    <location>
        <position position="173"/>
    </location>
    <ligand>
        <name>Fe cation</name>
        <dbReference type="ChEBI" id="CHEBI:24875"/>
    </ligand>
</feature>
<dbReference type="InterPro" id="IPR016187">
    <property type="entry name" value="CTDL_fold"/>
</dbReference>
<comment type="similarity">
    <text evidence="4">Belongs to the EgtB family.</text>
</comment>
<keyword evidence="4" id="KW-0503">Monooxygenase</keyword>
<accession>A0A919FEW5</accession>
<organism evidence="8 9">
    <name type="scientific">Kitasatospora indigofera</name>
    <dbReference type="NCBI Taxonomy" id="67307"/>
    <lineage>
        <taxon>Bacteria</taxon>
        <taxon>Bacillati</taxon>
        <taxon>Actinomycetota</taxon>
        <taxon>Actinomycetes</taxon>
        <taxon>Kitasatosporales</taxon>
        <taxon>Streptomycetaceae</taxon>
        <taxon>Kitasatospora</taxon>
    </lineage>
</organism>
<evidence type="ECO:0000256" key="2">
    <source>
        <dbReference type="ARBA" id="ARBA00023004"/>
    </source>
</evidence>
<comment type="function">
    <text evidence="4">Catalyzes the oxidative sulfurization of hercynine (N-alpha,N-alpha,N-alpha-trimethyl-L-histidine) into hercynyl-gamma-L-glutamyl-L-cysteine sulfoxide, a step in the biosynthesis pathway of ergothioneine.</text>
</comment>
<evidence type="ECO:0000313" key="9">
    <source>
        <dbReference type="Proteomes" id="UP000617734"/>
    </source>
</evidence>
<dbReference type="NCBIfam" id="TIGR03440">
    <property type="entry name" value="egtB_TIGR03440"/>
    <property type="match status" value="1"/>
</dbReference>
<dbReference type="InterPro" id="IPR034660">
    <property type="entry name" value="DinB/YfiT-like"/>
</dbReference>
<dbReference type="Pfam" id="PF03781">
    <property type="entry name" value="FGE-sulfatase"/>
    <property type="match status" value="1"/>
</dbReference>
<comment type="pathway">
    <text evidence="3 4">Amino-acid biosynthesis; ergothioneine biosynthesis.</text>
</comment>
<comment type="cofactor">
    <cofactor evidence="4">
        <name>Fe(2+)</name>
        <dbReference type="ChEBI" id="CHEBI:29033"/>
    </cofactor>
</comment>
<dbReference type="InterPro" id="IPR024775">
    <property type="entry name" value="DinB-like"/>
</dbReference>
<evidence type="ECO:0000256" key="5">
    <source>
        <dbReference type="SAM" id="MobiDB-lite"/>
    </source>
</evidence>
<evidence type="ECO:0000259" key="7">
    <source>
        <dbReference type="Pfam" id="PF12867"/>
    </source>
</evidence>
<dbReference type="InterPro" id="IPR017806">
    <property type="entry name" value="EgtB"/>
</dbReference>
<feature type="domain" description="Sulfatase-modifying factor enzyme-like" evidence="6">
    <location>
        <begin position="210"/>
        <end position="468"/>
    </location>
</feature>
<feature type="region of interest" description="Disordered" evidence="5">
    <location>
        <begin position="1"/>
        <end position="40"/>
    </location>
</feature>
<dbReference type="InterPro" id="IPR051043">
    <property type="entry name" value="Sulfatase_Mod_Factor_Kinase"/>
</dbReference>
<protein>
    <recommendedName>
        <fullName evidence="4">Hercynine oxygenase</fullName>
        <ecNumber evidence="4">1.14.99.50</ecNumber>
    </recommendedName>
    <alternativeName>
        <fullName evidence="4">Gamma-glutamyl hercynylcysteine S-oxide synthase</fullName>
    </alternativeName>
</protein>
<dbReference type="PANTHER" id="PTHR23150">
    <property type="entry name" value="SULFATASE MODIFYING FACTOR 1, 2"/>
    <property type="match status" value="1"/>
</dbReference>
<dbReference type="Gene3D" id="3.90.1580.10">
    <property type="entry name" value="paralog of FGE (formylglycine-generating enzyme)"/>
    <property type="match status" value="1"/>
</dbReference>
<keyword evidence="4" id="KW-0479">Metal-binding</keyword>
<feature type="binding site" evidence="4">
    <location>
        <position position="457"/>
    </location>
    <ligand>
        <name>gamma-L-glutamyl-L-cysteine</name>
        <dbReference type="ChEBI" id="CHEBI:58173"/>
    </ligand>
</feature>
<evidence type="ECO:0000259" key="6">
    <source>
        <dbReference type="Pfam" id="PF03781"/>
    </source>
</evidence>
<dbReference type="GO" id="GO:0005506">
    <property type="term" value="F:iron ion binding"/>
    <property type="evidence" value="ECO:0007669"/>
    <property type="project" value="UniProtKB-UniRule"/>
</dbReference>
<name>A0A919FEW5_9ACTN</name>
<dbReference type="Proteomes" id="UP000617734">
    <property type="component" value="Unassembled WGS sequence"/>
</dbReference>
<dbReference type="InterPro" id="IPR042095">
    <property type="entry name" value="SUMF_sf"/>
</dbReference>
<dbReference type="SUPFAM" id="SSF56436">
    <property type="entry name" value="C-type lectin-like"/>
    <property type="match status" value="1"/>
</dbReference>
<feature type="binding site" evidence="4">
    <location>
        <position position="177"/>
    </location>
    <ligand>
        <name>Fe cation</name>
        <dbReference type="ChEBI" id="CHEBI:24875"/>
    </ligand>
</feature>
<keyword evidence="9" id="KW-1185">Reference proteome</keyword>
<dbReference type="SUPFAM" id="SSF109854">
    <property type="entry name" value="DinB/YfiT-like putative metalloenzymes"/>
    <property type="match status" value="1"/>
</dbReference>